<proteinExistence type="predicted"/>
<accession>A0A225E230</accession>
<gene>
    <name evidence="1" type="ORF">FRUB_04515</name>
</gene>
<name>A0A225E230_9BACT</name>
<evidence type="ECO:0000313" key="2">
    <source>
        <dbReference type="Proteomes" id="UP000214646"/>
    </source>
</evidence>
<comment type="caution">
    <text evidence="1">The sequence shown here is derived from an EMBL/GenBank/DDBJ whole genome shotgun (WGS) entry which is preliminary data.</text>
</comment>
<dbReference type="AlphaFoldDB" id="A0A225E230"/>
<sequence length="59" mass="6352">MESTGVGLTKGDDPSAGVRIKQSDVTLLDRDAELTSQPLIAGASRPDFRVWTLLPLSLR</sequence>
<evidence type="ECO:0000313" key="1">
    <source>
        <dbReference type="EMBL" id="OWK42437.1"/>
    </source>
</evidence>
<keyword evidence="2" id="KW-1185">Reference proteome</keyword>
<organism evidence="1 2">
    <name type="scientific">Fimbriiglobus ruber</name>
    <dbReference type="NCBI Taxonomy" id="1908690"/>
    <lineage>
        <taxon>Bacteria</taxon>
        <taxon>Pseudomonadati</taxon>
        <taxon>Planctomycetota</taxon>
        <taxon>Planctomycetia</taxon>
        <taxon>Gemmatales</taxon>
        <taxon>Gemmataceae</taxon>
        <taxon>Fimbriiglobus</taxon>
    </lineage>
</organism>
<dbReference type="EMBL" id="NIDE01000005">
    <property type="protein sequence ID" value="OWK42437.1"/>
    <property type="molecule type" value="Genomic_DNA"/>
</dbReference>
<dbReference type="Proteomes" id="UP000214646">
    <property type="component" value="Unassembled WGS sequence"/>
</dbReference>
<protein>
    <submittedName>
        <fullName evidence="1">Uncharacterized protein</fullName>
    </submittedName>
</protein>
<reference evidence="2" key="1">
    <citation type="submission" date="2017-06" db="EMBL/GenBank/DDBJ databases">
        <title>Genome analysis of Fimbriiglobus ruber SP5, the first member of the order Planctomycetales with confirmed chitinolytic capability.</title>
        <authorList>
            <person name="Ravin N.V."/>
            <person name="Rakitin A.L."/>
            <person name="Ivanova A.A."/>
            <person name="Beletsky A.V."/>
            <person name="Kulichevskaya I.S."/>
            <person name="Mardanov A.V."/>
            <person name="Dedysh S.N."/>
        </authorList>
    </citation>
    <scope>NUCLEOTIDE SEQUENCE [LARGE SCALE GENOMIC DNA]</scope>
    <source>
        <strain evidence="2">SP5</strain>
    </source>
</reference>